<accession>A0A953LDP7</accession>
<keyword evidence="4" id="KW-1185">Reference proteome</keyword>
<sequence length="268" mass="30425">MRQKTFTPMAILMASLFFLFASCDSTKEPALHDNAIKLFNGKNLDGWYTWLKGIGKNKDPQNVFTVKNGMIHITGETWGCITTEEEYENYHLITEWKWGGDTYEPRLDRARDNGILLHSVGSDGDYNDTWMYSIECQIIEGGTGDFLVVGDKSEKYSITSPVADKKHGSTYVYEPDGKLVTINSGRINWWGRSPDWKDVIDFRGPLDVENPVGEWNKLECIAKGDTLTVKLNDVIVNQTFDVKPSKGRIQIQSEGAEIIFRRVDMIPL</sequence>
<dbReference type="Pfam" id="PF06439">
    <property type="entry name" value="3keto-disac_hyd"/>
    <property type="match status" value="1"/>
</dbReference>
<evidence type="ECO:0000313" key="4">
    <source>
        <dbReference type="Proteomes" id="UP000753961"/>
    </source>
</evidence>
<evidence type="ECO:0000259" key="2">
    <source>
        <dbReference type="Pfam" id="PF06439"/>
    </source>
</evidence>
<dbReference type="Gene3D" id="2.60.120.560">
    <property type="entry name" value="Exo-inulinase, domain 1"/>
    <property type="match status" value="1"/>
</dbReference>
<dbReference type="PROSITE" id="PS51257">
    <property type="entry name" value="PROKAR_LIPOPROTEIN"/>
    <property type="match status" value="1"/>
</dbReference>
<dbReference type="GO" id="GO:0016787">
    <property type="term" value="F:hydrolase activity"/>
    <property type="evidence" value="ECO:0007669"/>
    <property type="project" value="InterPro"/>
</dbReference>
<protein>
    <submittedName>
        <fullName evidence="3">DUF1080 domain-containing protein</fullName>
    </submittedName>
</protein>
<feature type="domain" description="3-keto-alpha-glucoside-1,2-lyase/3-keto-2-hydroxy-glucal hydratase" evidence="2">
    <location>
        <begin position="35"/>
        <end position="263"/>
    </location>
</feature>
<feature type="chain" id="PRO_5037807643" evidence="1">
    <location>
        <begin position="24"/>
        <end position="268"/>
    </location>
</feature>
<dbReference type="Proteomes" id="UP000753961">
    <property type="component" value="Unassembled WGS sequence"/>
</dbReference>
<keyword evidence="1" id="KW-0732">Signal</keyword>
<dbReference type="EMBL" id="JAHVHU010000012">
    <property type="protein sequence ID" value="MBY5959099.1"/>
    <property type="molecule type" value="Genomic_DNA"/>
</dbReference>
<organism evidence="3 4">
    <name type="scientific">Membranihabitans marinus</name>
    <dbReference type="NCBI Taxonomy" id="1227546"/>
    <lineage>
        <taxon>Bacteria</taxon>
        <taxon>Pseudomonadati</taxon>
        <taxon>Bacteroidota</taxon>
        <taxon>Saprospiria</taxon>
        <taxon>Saprospirales</taxon>
        <taxon>Saprospiraceae</taxon>
        <taxon>Membranihabitans</taxon>
    </lineage>
</organism>
<evidence type="ECO:0000313" key="3">
    <source>
        <dbReference type="EMBL" id="MBY5959099.1"/>
    </source>
</evidence>
<reference evidence="3" key="1">
    <citation type="submission" date="2021-06" db="EMBL/GenBank/DDBJ databases">
        <title>44 bacteria genomes isolated from Dapeng, Shenzhen.</title>
        <authorList>
            <person name="Zheng W."/>
            <person name="Yu S."/>
            <person name="Huang Y."/>
        </authorList>
    </citation>
    <scope>NUCLEOTIDE SEQUENCE</scope>
    <source>
        <strain evidence="3">DP5N28-2</strain>
    </source>
</reference>
<dbReference type="AlphaFoldDB" id="A0A953LDP7"/>
<dbReference type="InterPro" id="IPR010496">
    <property type="entry name" value="AL/BT2_dom"/>
</dbReference>
<feature type="signal peptide" evidence="1">
    <location>
        <begin position="1"/>
        <end position="23"/>
    </location>
</feature>
<proteinExistence type="predicted"/>
<name>A0A953LDP7_9BACT</name>
<comment type="caution">
    <text evidence="3">The sequence shown here is derived from an EMBL/GenBank/DDBJ whole genome shotgun (WGS) entry which is preliminary data.</text>
</comment>
<gene>
    <name evidence="3" type="ORF">KUV50_13185</name>
</gene>
<evidence type="ECO:0000256" key="1">
    <source>
        <dbReference type="SAM" id="SignalP"/>
    </source>
</evidence>
<dbReference type="RefSeq" id="WP_222580638.1">
    <property type="nucleotide sequence ID" value="NZ_JAHVHU010000012.1"/>
</dbReference>